<organism evidence="3 4">
    <name type="scientific">Oceaniovalibus guishaninsula JLT2003</name>
    <dbReference type="NCBI Taxonomy" id="1231392"/>
    <lineage>
        <taxon>Bacteria</taxon>
        <taxon>Pseudomonadati</taxon>
        <taxon>Pseudomonadota</taxon>
        <taxon>Alphaproteobacteria</taxon>
        <taxon>Rhodobacterales</taxon>
        <taxon>Roseobacteraceae</taxon>
        <taxon>Oceaniovalibus</taxon>
    </lineage>
</organism>
<dbReference type="eggNOG" id="COG3474">
    <property type="taxonomic scope" value="Bacteria"/>
</dbReference>
<dbReference type="GO" id="GO:0020037">
    <property type="term" value="F:heme binding"/>
    <property type="evidence" value="ECO:0007669"/>
    <property type="project" value="InterPro"/>
</dbReference>
<dbReference type="Gene3D" id="1.10.760.10">
    <property type="entry name" value="Cytochrome c-like domain"/>
    <property type="match status" value="1"/>
</dbReference>
<comment type="caution">
    <text evidence="3">The sequence shown here is derived from an EMBL/GenBank/DDBJ whole genome shotgun (WGS) entry which is preliminary data.</text>
</comment>
<dbReference type="STRING" id="1231392.OCGS_1884"/>
<reference evidence="3 4" key="1">
    <citation type="journal article" date="2012" name="J. Bacteriol.">
        <title>Draft Genome Sequence of Oceaniovalibus guishaninsula JLT2003T.</title>
        <authorList>
            <person name="Tang K."/>
            <person name="Liu K."/>
            <person name="Jiao N."/>
        </authorList>
    </citation>
    <scope>NUCLEOTIDE SEQUENCE [LARGE SCALE GENOMIC DNA]</scope>
    <source>
        <strain evidence="3 4">JLT2003</strain>
    </source>
</reference>
<keyword evidence="2" id="KW-0732">Signal</keyword>
<accession>K2H8I5</accession>
<gene>
    <name evidence="3" type="ORF">OCGS_1884</name>
</gene>
<dbReference type="EMBL" id="AMGO01000046">
    <property type="protein sequence ID" value="EKE43903.1"/>
    <property type="molecule type" value="Genomic_DNA"/>
</dbReference>
<evidence type="ECO:0000256" key="2">
    <source>
        <dbReference type="SAM" id="SignalP"/>
    </source>
</evidence>
<proteinExistence type="predicted"/>
<dbReference type="Proteomes" id="UP000006765">
    <property type="component" value="Unassembled WGS sequence"/>
</dbReference>
<evidence type="ECO:0000313" key="4">
    <source>
        <dbReference type="Proteomes" id="UP000006765"/>
    </source>
</evidence>
<dbReference type="AlphaFoldDB" id="K2H8I5"/>
<keyword evidence="4" id="KW-1185">Reference proteome</keyword>
<protein>
    <submittedName>
        <fullName evidence="3">Cytochrome c-552</fullName>
    </submittedName>
</protein>
<dbReference type="InterPro" id="IPR036909">
    <property type="entry name" value="Cyt_c-like_dom_sf"/>
</dbReference>
<evidence type="ECO:0000313" key="3">
    <source>
        <dbReference type="EMBL" id="EKE43903.1"/>
    </source>
</evidence>
<name>K2H8I5_9RHOB</name>
<dbReference type="RefSeq" id="WP_007427036.1">
    <property type="nucleotide sequence ID" value="NZ_AMGO01000046.1"/>
</dbReference>
<evidence type="ECO:0000256" key="1">
    <source>
        <dbReference type="SAM" id="MobiDB-lite"/>
    </source>
</evidence>
<dbReference type="SUPFAM" id="SSF46626">
    <property type="entry name" value="Cytochrome c"/>
    <property type="match status" value="1"/>
</dbReference>
<feature type="signal peptide" evidence="2">
    <location>
        <begin position="1"/>
        <end position="24"/>
    </location>
</feature>
<feature type="region of interest" description="Disordered" evidence="1">
    <location>
        <begin position="28"/>
        <end position="62"/>
    </location>
</feature>
<sequence length="128" mass="14170">MTQIRAAALAAPVLLSLTAMQGAAQQGYDPMRPTANPLMPGALAGEPSEAAAPNPDFGNLPDGPGVEETYYQCVACHSTAIIRQQHLTDERWDYLWTWMVEKQGMYEPDDETRDIVLSYLKTHFSAER</sequence>
<dbReference type="GO" id="GO:0009055">
    <property type="term" value="F:electron transfer activity"/>
    <property type="evidence" value="ECO:0007669"/>
    <property type="project" value="InterPro"/>
</dbReference>
<feature type="chain" id="PRO_5003858377" evidence="2">
    <location>
        <begin position="25"/>
        <end position="128"/>
    </location>
</feature>